<dbReference type="PRINTS" id="PR00032">
    <property type="entry name" value="HTHARAC"/>
</dbReference>
<dbReference type="Pfam" id="PF12833">
    <property type="entry name" value="HTH_18"/>
    <property type="match status" value="1"/>
</dbReference>
<dbReference type="SUPFAM" id="SSF46689">
    <property type="entry name" value="Homeodomain-like"/>
    <property type="match status" value="2"/>
</dbReference>
<reference evidence="8 9" key="1">
    <citation type="submission" date="2021-04" db="EMBL/GenBank/DDBJ databases">
        <authorList>
            <person name="Rakotoarivonina H."/>
        </authorList>
    </citation>
    <scope>NUCLEOTIDE SEQUENCE [LARGE SCALE GENOMIC DNA]</scope>
    <source>
        <strain evidence="8 9">XE</strain>
    </source>
</reference>
<feature type="domain" description="Response regulatory" evidence="7">
    <location>
        <begin position="3"/>
        <end position="120"/>
    </location>
</feature>
<dbReference type="SUPFAM" id="SSF52172">
    <property type="entry name" value="CheY-like"/>
    <property type="match status" value="1"/>
</dbReference>
<dbReference type="Gene3D" id="3.40.50.2300">
    <property type="match status" value="1"/>
</dbReference>
<dbReference type="SMART" id="SM00448">
    <property type="entry name" value="REC"/>
    <property type="match status" value="1"/>
</dbReference>
<keyword evidence="4" id="KW-0597">Phosphoprotein</keyword>
<evidence type="ECO:0000313" key="9">
    <source>
        <dbReference type="Proteomes" id="UP000681526"/>
    </source>
</evidence>
<evidence type="ECO:0000256" key="1">
    <source>
        <dbReference type="ARBA" id="ARBA00023015"/>
    </source>
</evidence>
<evidence type="ECO:0000256" key="2">
    <source>
        <dbReference type="ARBA" id="ARBA00023125"/>
    </source>
</evidence>
<keyword evidence="2" id="KW-0238">DNA-binding</keyword>
<dbReference type="PROSITE" id="PS50110">
    <property type="entry name" value="RESPONSE_REGULATORY"/>
    <property type="match status" value="1"/>
</dbReference>
<evidence type="ECO:0000256" key="4">
    <source>
        <dbReference type="PROSITE-ProRule" id="PRU00169"/>
    </source>
</evidence>
<keyword evidence="1" id="KW-0805">Transcription regulation</keyword>
<dbReference type="Gene3D" id="1.10.10.60">
    <property type="entry name" value="Homeodomain-like"/>
    <property type="match status" value="2"/>
</dbReference>
<dbReference type="PANTHER" id="PTHR43280:SF2">
    <property type="entry name" value="HTH-TYPE TRANSCRIPTIONAL REGULATOR EXSA"/>
    <property type="match status" value="1"/>
</dbReference>
<evidence type="ECO:0000259" key="7">
    <source>
        <dbReference type="PROSITE" id="PS50110"/>
    </source>
</evidence>
<dbReference type="RefSeq" id="WP_213486745.1">
    <property type="nucleotide sequence ID" value="NZ_CAJRAY010000097.1"/>
</dbReference>
<name>A0ABM8V8Z8_THEXY</name>
<dbReference type="PROSITE" id="PS00041">
    <property type="entry name" value="HTH_ARAC_FAMILY_1"/>
    <property type="match status" value="1"/>
</dbReference>
<keyword evidence="3" id="KW-0804">Transcription</keyword>
<dbReference type="Pfam" id="PF17853">
    <property type="entry name" value="GGDEF_2"/>
    <property type="match status" value="1"/>
</dbReference>
<evidence type="ECO:0000313" key="8">
    <source>
        <dbReference type="EMBL" id="CAG5092846.1"/>
    </source>
</evidence>
<evidence type="ECO:0000256" key="5">
    <source>
        <dbReference type="SAM" id="Coils"/>
    </source>
</evidence>
<dbReference type="Pfam" id="PF00072">
    <property type="entry name" value="Response_reg"/>
    <property type="match status" value="1"/>
</dbReference>
<sequence>MTSVLIVDDEQIEREGLAAILRKGFPDLAIEQARNGRVALQMVEEGFRPDLVLMDIKMPGMDGLETIERISAIEPDIRFIMVTAYDAFDYARTAIKLGVKDYLLKPSKADEIIATVGRVLRQIEEERKEREASRQQITALKKVLPVVETDIVTQLLYDHVHDVHLDELVDLLGVSTASEMFAIVVMMPAGEEQKYAEVKARIRKTGVGLVGALSGGQIPVIVFRDPVRSYRSQATTLARELLALAASGGGAGWFIGIGGVCGSLDDIRQSYHEAQIAAMDPTLPVKYRFYEDTPALGAVGGRSDREWEKRFIEQIRTGDWERVQEGIMSFIRRCEQEGVDLLLAQQRALELIWLVSRMLQELGVEVQAPVFPFQAQDYRRLQAEAHILIGRLRQAYAEHQARHEPDAVHQIKKYIIEHSHEDISLEAIGRMIGLSPFYISKLFKEQFGINYIDFLTECRIEKAKKLMADPELSMKVIALEVGYRDPNYFSKVFKKMCNISPTEYRKALLGTRGREACDA</sequence>
<keyword evidence="9" id="KW-1185">Reference proteome</keyword>
<feature type="domain" description="HTH araC/xylS-type" evidence="6">
    <location>
        <begin position="409"/>
        <end position="507"/>
    </location>
</feature>
<dbReference type="PROSITE" id="PS01124">
    <property type="entry name" value="HTH_ARAC_FAMILY_2"/>
    <property type="match status" value="1"/>
</dbReference>
<keyword evidence="5" id="KW-0175">Coiled coil</keyword>
<protein>
    <submittedName>
        <fullName evidence="8">Two component transcriptional regulator, AraC family</fullName>
    </submittedName>
</protein>
<dbReference type="InterPro" id="IPR011006">
    <property type="entry name" value="CheY-like_superfamily"/>
</dbReference>
<gene>
    <name evidence="8" type="primary">txxe 3771</name>
    <name evidence="8" type="ORF">TXXE_18905</name>
</gene>
<proteinExistence type="predicted"/>
<organism evidence="8 9">
    <name type="scientific">Thermobacillus xylanilyticus</name>
    <dbReference type="NCBI Taxonomy" id="76633"/>
    <lineage>
        <taxon>Bacteria</taxon>
        <taxon>Bacillati</taxon>
        <taxon>Bacillota</taxon>
        <taxon>Bacilli</taxon>
        <taxon>Bacillales</taxon>
        <taxon>Paenibacillaceae</taxon>
        <taxon>Thermobacillus</taxon>
    </lineage>
</organism>
<dbReference type="InterPro" id="IPR018062">
    <property type="entry name" value="HTH_AraC-typ_CS"/>
</dbReference>
<feature type="modified residue" description="4-aspartylphosphate" evidence="4">
    <location>
        <position position="55"/>
    </location>
</feature>
<dbReference type="EMBL" id="CAJRAY010000097">
    <property type="protein sequence ID" value="CAG5092846.1"/>
    <property type="molecule type" value="Genomic_DNA"/>
</dbReference>
<dbReference type="InterPro" id="IPR001789">
    <property type="entry name" value="Sig_transdc_resp-reg_receiver"/>
</dbReference>
<feature type="coiled-coil region" evidence="5">
    <location>
        <begin position="116"/>
        <end position="143"/>
    </location>
</feature>
<dbReference type="CDD" id="cd17536">
    <property type="entry name" value="REC_YesN-like"/>
    <property type="match status" value="1"/>
</dbReference>
<accession>A0ABM8V8Z8</accession>
<dbReference type="InterPro" id="IPR020449">
    <property type="entry name" value="Tscrpt_reg_AraC-type_HTH"/>
</dbReference>
<dbReference type="Proteomes" id="UP000681526">
    <property type="component" value="Unassembled WGS sequence"/>
</dbReference>
<evidence type="ECO:0000259" key="6">
    <source>
        <dbReference type="PROSITE" id="PS01124"/>
    </source>
</evidence>
<dbReference type="InterPro" id="IPR018060">
    <property type="entry name" value="HTH_AraC"/>
</dbReference>
<comment type="caution">
    <text evidence="8">The sequence shown here is derived from an EMBL/GenBank/DDBJ whole genome shotgun (WGS) entry which is preliminary data.</text>
</comment>
<evidence type="ECO:0000256" key="3">
    <source>
        <dbReference type="ARBA" id="ARBA00023163"/>
    </source>
</evidence>
<dbReference type="PANTHER" id="PTHR43280">
    <property type="entry name" value="ARAC-FAMILY TRANSCRIPTIONAL REGULATOR"/>
    <property type="match status" value="1"/>
</dbReference>
<dbReference type="InterPro" id="IPR009057">
    <property type="entry name" value="Homeodomain-like_sf"/>
</dbReference>
<dbReference type="SMART" id="SM00342">
    <property type="entry name" value="HTH_ARAC"/>
    <property type="match status" value="1"/>
</dbReference>
<dbReference type="InterPro" id="IPR041522">
    <property type="entry name" value="CdaR_GGDEF"/>
</dbReference>